<feature type="transmembrane region" description="Helical" evidence="1">
    <location>
        <begin position="87"/>
        <end position="108"/>
    </location>
</feature>
<evidence type="ECO:0000313" key="2">
    <source>
        <dbReference type="EMBL" id="SKB49942.1"/>
    </source>
</evidence>
<feature type="transmembrane region" description="Helical" evidence="1">
    <location>
        <begin position="221"/>
        <end position="245"/>
    </location>
</feature>
<feature type="transmembrane region" description="Helical" evidence="1">
    <location>
        <begin position="461"/>
        <end position="479"/>
    </location>
</feature>
<evidence type="ECO:0000256" key="1">
    <source>
        <dbReference type="SAM" id="Phobius"/>
    </source>
</evidence>
<sequence>MDKEVGRSPWIDRGLLAALVIAATAVSIAATGFRFGVNNNVFHIPYVLDYASLPQFRDDPVYRSLDKFVSLAWPAVRLVSTEGNVRAVFLTGLFLGRLAVFAALFGFFRLNGLPGRWAMGTALAVVAATPWLTQLSVVGGHGLFIGYFTHSELSWGPLLGALVAVQHRRLGLAGLLCGITFCLNFFVGLWLLAAIALPVLASVRDWPVPAFLARLGPIAPIRPAAVGRALLIFLATASPVIVWVASTLVETRGARPFDYAGYLRLYFPDHSLIDAAPGTELLEFALILAAYGLAALLSRTPRFWMLVLAGWALLFVVGAAGPYLVDSKLLFNLNAIRSVGFVQFVGFALVVLAAVRTIADDGPPLWQRLAACLVLAELVHPDRQVHQLLTVDVLLAAMLLYRRHATGLSAPLLAAGYGALVILILAVQFSAAATWSPTVLLRLVLLAALGGCVLRGWRSPALALIAGLALFNVATLVKWRKDGVAQRLAVEAPFERMTDWVRRSTLAGPFLVPVDEPHRDLFDNFQLKALRPVWVDWKQGAVVMWEPGFYPRWSTRYAAVESLGDADQFLAYAAANDIPYVVLPEDIGDCGAARTLYRDGGYAICAPAIAAPARR</sequence>
<feature type="transmembrane region" description="Helical" evidence="1">
    <location>
        <begin position="303"/>
        <end position="325"/>
    </location>
</feature>
<keyword evidence="1" id="KW-0472">Membrane</keyword>
<dbReference type="RefSeq" id="WP_079647555.1">
    <property type="nucleotide sequence ID" value="NZ_FUYM01000003.1"/>
</dbReference>
<reference evidence="3" key="1">
    <citation type="submission" date="2017-02" db="EMBL/GenBank/DDBJ databases">
        <authorList>
            <person name="Varghese N."/>
            <person name="Submissions S."/>
        </authorList>
    </citation>
    <scope>NUCLEOTIDE SEQUENCE [LARGE SCALE GENOMIC DNA]</scope>
    <source>
        <strain evidence="3">UM2</strain>
    </source>
</reference>
<feature type="transmembrane region" description="Helical" evidence="1">
    <location>
        <begin position="144"/>
        <end position="165"/>
    </location>
</feature>
<dbReference type="STRING" id="439228.SAMN06295920_103233"/>
<feature type="transmembrane region" description="Helical" evidence="1">
    <location>
        <begin position="435"/>
        <end position="454"/>
    </location>
</feature>
<keyword evidence="3" id="KW-1185">Reference proteome</keyword>
<keyword evidence="1" id="KW-1133">Transmembrane helix</keyword>
<dbReference type="OrthoDB" id="596458at2"/>
<feature type="transmembrane region" description="Helical" evidence="1">
    <location>
        <begin position="172"/>
        <end position="201"/>
    </location>
</feature>
<gene>
    <name evidence="2" type="ORF">SAMN06295920_103233</name>
</gene>
<feature type="transmembrane region" description="Helical" evidence="1">
    <location>
        <begin position="337"/>
        <end position="359"/>
    </location>
</feature>
<accession>A0A1T5BRD7</accession>
<dbReference type="EMBL" id="FUYM01000003">
    <property type="protein sequence ID" value="SKB49942.1"/>
    <property type="molecule type" value="Genomic_DNA"/>
</dbReference>
<proteinExistence type="predicted"/>
<dbReference type="Proteomes" id="UP000189818">
    <property type="component" value="Unassembled WGS sequence"/>
</dbReference>
<organism evidence="2 3">
    <name type="scientific">Rhizorhabdus histidinilytica</name>
    <dbReference type="NCBI Taxonomy" id="439228"/>
    <lineage>
        <taxon>Bacteria</taxon>
        <taxon>Pseudomonadati</taxon>
        <taxon>Pseudomonadota</taxon>
        <taxon>Alphaproteobacteria</taxon>
        <taxon>Sphingomonadales</taxon>
        <taxon>Sphingomonadaceae</taxon>
        <taxon>Rhizorhabdus</taxon>
    </lineage>
</organism>
<name>A0A1T5BRD7_9SPHN</name>
<keyword evidence="1" id="KW-0812">Transmembrane</keyword>
<dbReference type="AlphaFoldDB" id="A0A1T5BRD7"/>
<evidence type="ECO:0000313" key="3">
    <source>
        <dbReference type="Proteomes" id="UP000189818"/>
    </source>
</evidence>
<protein>
    <recommendedName>
        <fullName evidence="4">Glycosyltransferase RgtA/B/C/D-like domain-containing protein</fullName>
    </recommendedName>
</protein>
<feature type="transmembrane region" description="Helical" evidence="1">
    <location>
        <begin position="408"/>
        <end position="429"/>
    </location>
</feature>
<evidence type="ECO:0008006" key="4">
    <source>
        <dbReference type="Google" id="ProtNLM"/>
    </source>
</evidence>